<sequence length="150" mass="17469">MAIVDPTYLVRERNSFPVLTDKEFEALGVFSQYGAYEDVAVYKECTPRQARSLISSCRKKLFAETNAELILIFLRQRLRHELVFPEITEEAFRTLFSFFIYESRSAMAEASGQTEKEIDNILYGTWKMLKIEDLRILKLVLATRISLLQD</sequence>
<dbReference type="GO" id="GO:0006355">
    <property type="term" value="P:regulation of DNA-templated transcription"/>
    <property type="evidence" value="ECO:0007669"/>
    <property type="project" value="InterPro"/>
</dbReference>
<geneLocation type="plasmid" evidence="1">
    <name>Drgb3</name>
</geneLocation>
<dbReference type="GO" id="GO:0003677">
    <property type="term" value="F:DNA binding"/>
    <property type="evidence" value="ECO:0007669"/>
    <property type="project" value="InterPro"/>
</dbReference>
<dbReference type="RefSeq" id="WP_181375097.1">
    <property type="nucleotide sequence ID" value="NZ_KT351734.1"/>
</dbReference>
<proteinExistence type="predicted"/>
<dbReference type="SUPFAM" id="SSF46894">
    <property type="entry name" value="C-terminal effector domain of the bipartite response regulators"/>
    <property type="match status" value="1"/>
</dbReference>
<protein>
    <submittedName>
        <fullName evidence="1">TraJ</fullName>
    </submittedName>
</protein>
<dbReference type="InterPro" id="IPR016032">
    <property type="entry name" value="Sig_transdc_resp-reg_C-effctor"/>
</dbReference>
<dbReference type="AlphaFoldDB" id="A0A0N9NBD0"/>
<keyword evidence="1" id="KW-0614">Plasmid</keyword>
<reference evidence="1" key="2">
    <citation type="submission" date="2015-07" db="EMBL/GenBank/DDBJ databases">
        <authorList>
            <person name="Welte C."/>
            <person name="de Graaf R."/>
            <person name="van den Bosch T.J.M."/>
            <person name="Op den Camp H."/>
            <person name="van Dam N."/>
            <person name="Jetten M."/>
        </authorList>
    </citation>
    <scope>NUCLEOTIDE SEQUENCE</scope>
    <source>
        <plasmid evidence="1">Drgb3</plasmid>
    </source>
</reference>
<dbReference type="EMBL" id="KT351734">
    <property type="protein sequence ID" value="ALG88572.1"/>
    <property type="molecule type" value="Genomic_DNA"/>
</dbReference>
<accession>A0A0N9NBD0</accession>
<organism evidence="1">
    <name type="scientific">Pectobacterium carotovorum</name>
    <name type="common">Erwinia carotovora</name>
    <dbReference type="NCBI Taxonomy" id="554"/>
    <lineage>
        <taxon>Bacteria</taxon>
        <taxon>Pseudomonadati</taxon>
        <taxon>Pseudomonadota</taxon>
        <taxon>Gammaproteobacteria</taxon>
        <taxon>Enterobacterales</taxon>
        <taxon>Pectobacteriaceae</taxon>
        <taxon>Pectobacterium</taxon>
    </lineage>
</organism>
<reference evidence="1" key="1">
    <citation type="journal article" date="2015" name="Environ. Microbiol.">
        <title>Plasmids from the gut microbiome of cabbage root fly larvae encode SaxA that catalyses the conversion of the plant toxin 2-phenylethyl isothiocyanate.</title>
        <authorList>
            <person name="Welte C.U."/>
            <person name="de Graaf R.M."/>
            <person name="van den Bosch T.J."/>
            <person name="Op den Camp H.J."/>
            <person name="van Dam N.M."/>
            <person name="Jetten M.S."/>
        </authorList>
    </citation>
    <scope>NUCLEOTIDE SEQUENCE</scope>
    <source>
        <plasmid evidence="1">Drgb3</plasmid>
    </source>
</reference>
<evidence type="ECO:0000313" key="1">
    <source>
        <dbReference type="EMBL" id="ALG88572.1"/>
    </source>
</evidence>
<name>A0A0N9NBD0_PECCA</name>